<evidence type="ECO:0000256" key="6">
    <source>
        <dbReference type="ARBA" id="ARBA00023204"/>
    </source>
</evidence>
<evidence type="ECO:0000256" key="1">
    <source>
        <dbReference type="ARBA" id="ARBA00003065"/>
    </source>
</evidence>
<dbReference type="RefSeq" id="WP_010960737.1">
    <property type="nucleotide sequence ID" value="NZ_DAIONT010000017.1"/>
</dbReference>
<dbReference type="NCBIfam" id="TIGR00613">
    <property type="entry name" value="reco"/>
    <property type="match status" value="1"/>
</dbReference>
<dbReference type="SUPFAM" id="SSF50249">
    <property type="entry name" value="Nucleic acid-binding proteins"/>
    <property type="match status" value="1"/>
</dbReference>
<dbReference type="InterPro" id="IPR022572">
    <property type="entry name" value="DNA_rep/recomb_RecO_N"/>
</dbReference>
<accession>A0AA35USU7</accession>
<dbReference type="Gene3D" id="2.40.50.140">
    <property type="entry name" value="Nucleic acid-binding proteins"/>
    <property type="match status" value="1"/>
</dbReference>
<keyword evidence="5 8" id="KW-0233">DNA recombination</keyword>
<keyword evidence="6 8" id="KW-0234">DNA repair</keyword>
<dbReference type="SMR" id="A0AA35USU7"/>
<sequence length="242" mass="27056">MPPEAPRRGDPSRVLLDHAYLLHRRDYRETSLLLELFTLRHGRIGVIAKGARRGRQGFAAVLQPFVPLLVSWSGRGELANLNHAEAAGIGVRLQHTALFCGFYLNELLMRLLPPHDPCPELFGTYRGGLETLAAGEDLETALRSFELSLLEAIGYGLQLRVEAESGEAIRPERLYSYRIDAGPVPAGDEADAVHGMTLLALRDRRFDTSQTRTEAKRLMRRIIAHHLNGRALKSRELFRSSS</sequence>
<dbReference type="Pfam" id="PF02565">
    <property type="entry name" value="RecO_C"/>
    <property type="match status" value="1"/>
</dbReference>
<dbReference type="Proteomes" id="UP001158598">
    <property type="component" value="Chromosome"/>
</dbReference>
<dbReference type="InterPro" id="IPR012340">
    <property type="entry name" value="NA-bd_OB-fold"/>
</dbReference>
<dbReference type="InterPro" id="IPR042242">
    <property type="entry name" value="RecO_C"/>
</dbReference>
<dbReference type="PANTHER" id="PTHR33991:SF1">
    <property type="entry name" value="DNA REPAIR PROTEIN RECO"/>
    <property type="match status" value="1"/>
</dbReference>
<evidence type="ECO:0000256" key="7">
    <source>
        <dbReference type="ARBA" id="ARBA00033409"/>
    </source>
</evidence>
<dbReference type="GO" id="GO:0006302">
    <property type="term" value="P:double-strand break repair"/>
    <property type="evidence" value="ECO:0007669"/>
    <property type="project" value="TreeGrafter"/>
</dbReference>
<evidence type="ECO:0000256" key="5">
    <source>
        <dbReference type="ARBA" id="ARBA00023172"/>
    </source>
</evidence>
<keyword evidence="4 8" id="KW-0227">DNA damage</keyword>
<comment type="similarity">
    <text evidence="2 8">Belongs to the RecO family.</text>
</comment>
<organism evidence="10 11">
    <name type="scientific">Methylococcus capsulatus</name>
    <dbReference type="NCBI Taxonomy" id="414"/>
    <lineage>
        <taxon>Bacteria</taxon>
        <taxon>Pseudomonadati</taxon>
        <taxon>Pseudomonadota</taxon>
        <taxon>Gammaproteobacteria</taxon>
        <taxon>Methylococcales</taxon>
        <taxon>Methylococcaceae</taxon>
        <taxon>Methylococcus</taxon>
    </lineage>
</organism>
<dbReference type="EMBL" id="OX458332">
    <property type="protein sequence ID" value="CAI8885728.1"/>
    <property type="molecule type" value="Genomic_DNA"/>
</dbReference>
<feature type="domain" description="DNA replication/recombination mediator RecO N-terminal" evidence="9">
    <location>
        <begin position="17"/>
        <end position="86"/>
    </location>
</feature>
<dbReference type="Pfam" id="PF11967">
    <property type="entry name" value="RecO_N"/>
    <property type="match status" value="1"/>
</dbReference>
<evidence type="ECO:0000256" key="3">
    <source>
        <dbReference type="ARBA" id="ARBA00021310"/>
    </source>
</evidence>
<dbReference type="InterPro" id="IPR003717">
    <property type="entry name" value="RecO"/>
</dbReference>
<evidence type="ECO:0000313" key="10">
    <source>
        <dbReference type="EMBL" id="CAI8885728.1"/>
    </source>
</evidence>
<dbReference type="GO" id="GO:0006310">
    <property type="term" value="P:DNA recombination"/>
    <property type="evidence" value="ECO:0007669"/>
    <property type="project" value="UniProtKB-UniRule"/>
</dbReference>
<dbReference type="OMA" id="YVLHSRA"/>
<proteinExistence type="inferred from homology"/>
<evidence type="ECO:0000259" key="9">
    <source>
        <dbReference type="Pfam" id="PF11967"/>
    </source>
</evidence>
<dbReference type="GO" id="GO:0043590">
    <property type="term" value="C:bacterial nucleoid"/>
    <property type="evidence" value="ECO:0007669"/>
    <property type="project" value="TreeGrafter"/>
</dbReference>
<dbReference type="AlphaFoldDB" id="A0AA35USU7"/>
<dbReference type="HAMAP" id="MF_00201">
    <property type="entry name" value="RecO"/>
    <property type="match status" value="1"/>
</dbReference>
<dbReference type="SUPFAM" id="SSF57863">
    <property type="entry name" value="ArfGap/RecO-like zinc finger"/>
    <property type="match status" value="1"/>
</dbReference>
<dbReference type="InterPro" id="IPR037278">
    <property type="entry name" value="ARFGAP/RecO"/>
</dbReference>
<protein>
    <recommendedName>
        <fullName evidence="3 8">DNA repair protein RecO</fullName>
    </recommendedName>
    <alternativeName>
        <fullName evidence="7 8">Recombination protein O</fullName>
    </alternativeName>
</protein>
<evidence type="ECO:0000256" key="4">
    <source>
        <dbReference type="ARBA" id="ARBA00022763"/>
    </source>
</evidence>
<dbReference type="Gene3D" id="1.20.1440.120">
    <property type="entry name" value="Recombination protein O, C-terminal domain"/>
    <property type="match status" value="1"/>
</dbReference>
<evidence type="ECO:0000256" key="8">
    <source>
        <dbReference type="HAMAP-Rule" id="MF_00201"/>
    </source>
</evidence>
<comment type="function">
    <text evidence="1 8">Involved in DNA repair and RecF pathway recombination.</text>
</comment>
<dbReference type="GeneID" id="88223734"/>
<gene>
    <name evidence="8 10" type="primary">recO</name>
    <name evidence="10" type="ORF">MCNOR_3155</name>
</gene>
<evidence type="ECO:0000256" key="2">
    <source>
        <dbReference type="ARBA" id="ARBA00007452"/>
    </source>
</evidence>
<evidence type="ECO:0000313" key="11">
    <source>
        <dbReference type="Proteomes" id="UP001158598"/>
    </source>
</evidence>
<reference evidence="10" key="1">
    <citation type="submission" date="2023-03" db="EMBL/GenBank/DDBJ databases">
        <authorList>
            <person name="Pearce D."/>
        </authorList>
    </citation>
    <scope>NUCLEOTIDE SEQUENCE</scope>
    <source>
        <strain evidence="10">Mc</strain>
    </source>
</reference>
<dbReference type="PANTHER" id="PTHR33991">
    <property type="entry name" value="DNA REPAIR PROTEIN RECO"/>
    <property type="match status" value="1"/>
</dbReference>
<name>A0AA35USU7_METCP</name>